<proteinExistence type="predicted"/>
<dbReference type="EMBL" id="GGEC01000565">
    <property type="protein sequence ID" value="MBW81048.1"/>
    <property type="molecule type" value="Transcribed_RNA"/>
</dbReference>
<name>A0A2P2IIJ0_RHIMU</name>
<sequence>MVLSGGLSGRHHTQSMLLEMINKMCLPFT</sequence>
<protein>
    <submittedName>
        <fullName evidence="1">Uncharacterized protein</fullName>
    </submittedName>
</protein>
<reference evidence="1" key="1">
    <citation type="submission" date="2018-02" db="EMBL/GenBank/DDBJ databases">
        <title>Rhizophora mucronata_Transcriptome.</title>
        <authorList>
            <person name="Meera S.P."/>
            <person name="Sreeshan A."/>
            <person name="Augustine A."/>
        </authorList>
    </citation>
    <scope>NUCLEOTIDE SEQUENCE</scope>
    <source>
        <tissue evidence="1">Leaf</tissue>
    </source>
</reference>
<evidence type="ECO:0000313" key="1">
    <source>
        <dbReference type="EMBL" id="MBW81048.1"/>
    </source>
</evidence>
<dbReference type="AlphaFoldDB" id="A0A2P2IIJ0"/>
<organism evidence="1">
    <name type="scientific">Rhizophora mucronata</name>
    <name type="common">Asiatic mangrove</name>
    <dbReference type="NCBI Taxonomy" id="61149"/>
    <lineage>
        <taxon>Eukaryota</taxon>
        <taxon>Viridiplantae</taxon>
        <taxon>Streptophyta</taxon>
        <taxon>Embryophyta</taxon>
        <taxon>Tracheophyta</taxon>
        <taxon>Spermatophyta</taxon>
        <taxon>Magnoliopsida</taxon>
        <taxon>eudicotyledons</taxon>
        <taxon>Gunneridae</taxon>
        <taxon>Pentapetalae</taxon>
        <taxon>rosids</taxon>
        <taxon>fabids</taxon>
        <taxon>Malpighiales</taxon>
        <taxon>Rhizophoraceae</taxon>
        <taxon>Rhizophora</taxon>
    </lineage>
</organism>
<accession>A0A2P2IIJ0</accession>